<feature type="domain" description="Nudix hydrolase" evidence="3">
    <location>
        <begin position="44"/>
        <end position="178"/>
    </location>
</feature>
<organism evidence="4">
    <name type="scientific">uncultured actinobacterium HF0130_15N16</name>
    <dbReference type="NCBI Taxonomy" id="723601"/>
    <lineage>
        <taxon>Bacteria</taxon>
        <taxon>Bacillati</taxon>
        <taxon>Actinomycetota</taxon>
        <taxon>Actinomycetes</taxon>
        <taxon>marine Actinobacteria clade</taxon>
        <taxon>environmental samples</taxon>
    </lineage>
</organism>
<dbReference type="CDD" id="cd03424">
    <property type="entry name" value="NUDIX_ADPRase_Nudt5_UGPPase_Nudt14"/>
    <property type="match status" value="1"/>
</dbReference>
<keyword evidence="2 4" id="KW-0378">Hydrolase</keyword>
<dbReference type="InterPro" id="IPR015797">
    <property type="entry name" value="NUDIX_hydrolase-like_dom_sf"/>
</dbReference>
<dbReference type="EMBL" id="GU567964">
    <property type="protein sequence ID" value="ADI21735.1"/>
    <property type="molecule type" value="Genomic_DNA"/>
</dbReference>
<dbReference type="InterPro" id="IPR000086">
    <property type="entry name" value="NUDIX_hydrolase_dom"/>
</dbReference>
<protein>
    <submittedName>
        <fullName evidence="4">NTP pyrophosphohydrolases including oxidative damage repair enzymes</fullName>
    </submittedName>
</protein>
<reference evidence="4" key="1">
    <citation type="submission" date="2010-01" db="EMBL/GenBank/DDBJ databases">
        <title>Genome fragments of uncultured bacteria from the North Pacific subtropical Gyre.</title>
        <authorList>
            <person name="Pham V.D."/>
            <person name="Delong E.F."/>
        </authorList>
    </citation>
    <scope>NUCLEOTIDE SEQUENCE</scope>
</reference>
<dbReference type="GO" id="GO:0006753">
    <property type="term" value="P:nucleoside phosphate metabolic process"/>
    <property type="evidence" value="ECO:0007669"/>
    <property type="project" value="TreeGrafter"/>
</dbReference>
<accession>E7C2R1</accession>
<evidence type="ECO:0000256" key="1">
    <source>
        <dbReference type="ARBA" id="ARBA00001946"/>
    </source>
</evidence>
<evidence type="ECO:0000313" key="4">
    <source>
        <dbReference type="EMBL" id="ADI21735.1"/>
    </source>
</evidence>
<sequence length="190" mass="20902">MVGLPDPEFSLLDEELIHSGYAFELLSTTWVDSSGKRFERDIVRHRGAVAVVPITNDGHHVLLVRQFRTAINDWLLELPAGLRDKDGESEVETALRELEEEVGCIPGSIEHLATLVTAVGFTDESIAIYLASDLTWTQRLADGVEEESMTVETVPLSEIDKMIEVGHITDAKTVAGLLLARDRIADVHGS</sequence>
<dbReference type="SUPFAM" id="SSF55811">
    <property type="entry name" value="Nudix"/>
    <property type="match status" value="1"/>
</dbReference>
<evidence type="ECO:0000256" key="2">
    <source>
        <dbReference type="ARBA" id="ARBA00022801"/>
    </source>
</evidence>
<dbReference type="PANTHER" id="PTHR11839">
    <property type="entry name" value="UDP/ADP-SUGAR PYROPHOSPHATASE"/>
    <property type="match status" value="1"/>
</dbReference>
<dbReference type="GO" id="GO:0016787">
    <property type="term" value="F:hydrolase activity"/>
    <property type="evidence" value="ECO:0007669"/>
    <property type="project" value="UniProtKB-KW"/>
</dbReference>
<dbReference type="PROSITE" id="PS51462">
    <property type="entry name" value="NUDIX"/>
    <property type="match status" value="1"/>
</dbReference>
<dbReference type="GO" id="GO:0019693">
    <property type="term" value="P:ribose phosphate metabolic process"/>
    <property type="evidence" value="ECO:0007669"/>
    <property type="project" value="TreeGrafter"/>
</dbReference>
<proteinExistence type="predicted"/>
<dbReference type="PANTHER" id="PTHR11839:SF18">
    <property type="entry name" value="NUDIX HYDROLASE DOMAIN-CONTAINING PROTEIN"/>
    <property type="match status" value="1"/>
</dbReference>
<evidence type="ECO:0000259" key="3">
    <source>
        <dbReference type="PROSITE" id="PS51462"/>
    </source>
</evidence>
<dbReference type="AlphaFoldDB" id="E7C2R1"/>
<dbReference type="Gene3D" id="3.90.79.10">
    <property type="entry name" value="Nucleoside Triphosphate Pyrophosphohydrolase"/>
    <property type="match status" value="1"/>
</dbReference>
<name>E7C2R1_9ACTN</name>
<dbReference type="Pfam" id="PF00293">
    <property type="entry name" value="NUDIX"/>
    <property type="match status" value="1"/>
</dbReference>
<comment type="cofactor">
    <cofactor evidence="1">
        <name>Mg(2+)</name>
        <dbReference type="ChEBI" id="CHEBI:18420"/>
    </cofactor>
</comment>